<protein>
    <submittedName>
        <fullName evidence="1">Uncharacterized protein</fullName>
    </submittedName>
</protein>
<proteinExistence type="predicted"/>
<keyword evidence="1" id="KW-0496">Mitochondrion</keyword>
<accession>A0A6B9XVT9</accession>
<name>A0A6B9XVT9_PICSI</name>
<dbReference type="AlphaFoldDB" id="A0A6B9XVT9"/>
<reference evidence="1" key="1">
    <citation type="submission" date="2019-03" db="EMBL/GenBank/DDBJ databases">
        <title>Largest Complete Mitochondrial Genome of a Gymnosperm, Sitka Spruce (Picea sitchensis), Indicates Complex Physical Structure.</title>
        <authorList>
            <person name="Jackman S.D."/>
            <person name="Coombe L."/>
            <person name="Warren R."/>
            <person name="Kirk H."/>
            <person name="Trinh E."/>
            <person name="McLeod T."/>
            <person name="Pleasance S."/>
            <person name="Pandoh P."/>
            <person name="Zhao Y."/>
            <person name="Coope R."/>
            <person name="Bousquet J."/>
            <person name="Bohlmann J.C."/>
            <person name="Jones S.J.M."/>
            <person name="Birol I."/>
        </authorList>
    </citation>
    <scope>NUCLEOTIDE SEQUENCE</scope>
    <source>
        <strain evidence="1">Q903</strain>
    </source>
</reference>
<dbReference type="EMBL" id="MK697699">
    <property type="protein sequence ID" value="QHR89777.1"/>
    <property type="molecule type" value="Genomic_DNA"/>
</dbReference>
<geneLocation type="mitochondrion" evidence="1"/>
<sequence>MFWVVESKVVDIIHCLFLASYDTNMQAQLNSSYHDPDPLFNDPGPFLTLRSFID</sequence>
<gene>
    <name evidence="1" type="primary">orf03822</name>
    <name evidence="1" type="ORF">Q903MT_gene3799</name>
</gene>
<evidence type="ECO:0000313" key="1">
    <source>
        <dbReference type="EMBL" id="QHR89777.1"/>
    </source>
</evidence>
<organism evidence="1">
    <name type="scientific">Picea sitchensis</name>
    <name type="common">Sitka spruce</name>
    <name type="synonym">Pinus sitchensis</name>
    <dbReference type="NCBI Taxonomy" id="3332"/>
    <lineage>
        <taxon>Eukaryota</taxon>
        <taxon>Viridiplantae</taxon>
        <taxon>Streptophyta</taxon>
        <taxon>Embryophyta</taxon>
        <taxon>Tracheophyta</taxon>
        <taxon>Spermatophyta</taxon>
        <taxon>Pinopsida</taxon>
        <taxon>Pinidae</taxon>
        <taxon>Conifers I</taxon>
        <taxon>Pinales</taxon>
        <taxon>Pinaceae</taxon>
        <taxon>Picea</taxon>
    </lineage>
</organism>